<sequence>MPLYFNENNAVKIYGLAYACMSIAGIFAILLGKLVDKFNWITTLTLTTLIYAFAMLGRIITHEYLAVLIAFIAGLVASTGVLSLKNWMAYSTQSTLTNRLVLYRSLIFHSTNLFSMVFVLALAYIITDKRHLYWSLLVLSAVIVFFAWLFFLKIRNHYHIDKHDNKKLSKITFNPIIVLFCLNMIFSGCYSGLIKPYLILLFIKKGFSDEYSIFINLLIVFSQVIFTTIVIKKLNFFSKSPIKLLIILETSLLLSYLFIYFEYLEISIYVLLFIFILRTFLLSTSTCTEEIIHMQYISKQQFAAVFGLLLTLFLIGDSFGAFISSLVFDHNYLNIFLISAVFVFLNLCTYIFLSFAIKKHHQI</sequence>
<keyword evidence="2 4" id="KW-1133">Transmembrane helix</keyword>
<evidence type="ECO:0000256" key="4">
    <source>
        <dbReference type="SAM" id="Phobius"/>
    </source>
</evidence>
<evidence type="ECO:0008006" key="7">
    <source>
        <dbReference type="Google" id="ProtNLM"/>
    </source>
</evidence>
<feature type="transmembrane region" description="Helical" evidence="4">
    <location>
        <begin position="65"/>
        <end position="84"/>
    </location>
</feature>
<dbReference type="Pfam" id="PF07690">
    <property type="entry name" value="MFS_1"/>
    <property type="match status" value="1"/>
</dbReference>
<gene>
    <name evidence="5" type="ORF">D7V20_09825</name>
</gene>
<dbReference type="OrthoDB" id="6678475at2"/>
<feature type="transmembrane region" description="Helical" evidence="4">
    <location>
        <begin position="213"/>
        <end position="231"/>
    </location>
</feature>
<dbReference type="SUPFAM" id="SSF103473">
    <property type="entry name" value="MFS general substrate transporter"/>
    <property type="match status" value="1"/>
</dbReference>
<accession>A0A3A8EW93</accession>
<keyword evidence="3 4" id="KW-0472">Membrane</keyword>
<feature type="transmembrane region" description="Helical" evidence="4">
    <location>
        <begin position="105"/>
        <end position="126"/>
    </location>
</feature>
<feature type="transmembrane region" description="Helical" evidence="4">
    <location>
        <begin position="132"/>
        <end position="152"/>
    </location>
</feature>
<dbReference type="Proteomes" id="UP000280405">
    <property type="component" value="Unassembled WGS sequence"/>
</dbReference>
<evidence type="ECO:0000256" key="3">
    <source>
        <dbReference type="ARBA" id="ARBA00023136"/>
    </source>
</evidence>
<feature type="transmembrane region" description="Helical" evidence="4">
    <location>
        <begin position="243"/>
        <end position="260"/>
    </location>
</feature>
<reference evidence="5 6" key="1">
    <citation type="submission" date="2018-09" db="EMBL/GenBank/DDBJ databases">
        <title>The draft genome of Acinetobacter spp. strains.</title>
        <authorList>
            <person name="Qin J."/>
            <person name="Feng Y."/>
            <person name="Zong Z."/>
        </authorList>
    </citation>
    <scope>NUCLEOTIDE SEQUENCE [LARGE SCALE GENOMIC DNA]</scope>
    <source>
        <strain evidence="5 6">WCHAc060115</strain>
    </source>
</reference>
<proteinExistence type="predicted"/>
<feature type="transmembrane region" description="Helical" evidence="4">
    <location>
        <begin position="173"/>
        <end position="193"/>
    </location>
</feature>
<name>A0A3A8EW93_9GAMM</name>
<dbReference type="EMBL" id="RAXT01000017">
    <property type="protein sequence ID" value="RKG37706.1"/>
    <property type="molecule type" value="Genomic_DNA"/>
</dbReference>
<feature type="transmembrane region" description="Helical" evidence="4">
    <location>
        <begin position="266"/>
        <end position="282"/>
    </location>
</feature>
<keyword evidence="6" id="KW-1185">Reference proteome</keyword>
<dbReference type="GO" id="GO:0022857">
    <property type="term" value="F:transmembrane transporter activity"/>
    <property type="evidence" value="ECO:0007669"/>
    <property type="project" value="InterPro"/>
</dbReference>
<feature type="transmembrane region" description="Helical" evidence="4">
    <location>
        <begin position="335"/>
        <end position="357"/>
    </location>
</feature>
<evidence type="ECO:0000313" key="5">
    <source>
        <dbReference type="EMBL" id="RKG37706.1"/>
    </source>
</evidence>
<comment type="caution">
    <text evidence="5">The sequence shown here is derived from an EMBL/GenBank/DDBJ whole genome shotgun (WGS) entry which is preliminary data.</text>
</comment>
<feature type="transmembrane region" description="Helical" evidence="4">
    <location>
        <begin position="38"/>
        <end position="59"/>
    </location>
</feature>
<evidence type="ECO:0000256" key="2">
    <source>
        <dbReference type="ARBA" id="ARBA00022989"/>
    </source>
</evidence>
<dbReference type="InterPro" id="IPR011701">
    <property type="entry name" value="MFS"/>
</dbReference>
<evidence type="ECO:0000256" key="1">
    <source>
        <dbReference type="ARBA" id="ARBA00022692"/>
    </source>
</evidence>
<keyword evidence="1 4" id="KW-0812">Transmembrane</keyword>
<feature type="transmembrane region" description="Helical" evidence="4">
    <location>
        <begin position="302"/>
        <end position="323"/>
    </location>
</feature>
<dbReference type="InterPro" id="IPR036259">
    <property type="entry name" value="MFS_trans_sf"/>
</dbReference>
<feature type="transmembrane region" description="Helical" evidence="4">
    <location>
        <begin position="12"/>
        <end position="31"/>
    </location>
</feature>
<dbReference type="Gene3D" id="1.20.1250.20">
    <property type="entry name" value="MFS general substrate transporter like domains"/>
    <property type="match status" value="1"/>
</dbReference>
<organism evidence="5 6">
    <name type="scientific">Acinetobacter rongchengensis</name>
    <dbReference type="NCBI Taxonomy" id="2419601"/>
    <lineage>
        <taxon>Bacteria</taxon>
        <taxon>Pseudomonadati</taxon>
        <taxon>Pseudomonadota</taxon>
        <taxon>Gammaproteobacteria</taxon>
        <taxon>Moraxellales</taxon>
        <taxon>Moraxellaceae</taxon>
        <taxon>Acinetobacter</taxon>
    </lineage>
</organism>
<evidence type="ECO:0000313" key="6">
    <source>
        <dbReference type="Proteomes" id="UP000280405"/>
    </source>
</evidence>
<dbReference type="AlphaFoldDB" id="A0A3A8EW93"/>
<protein>
    <recommendedName>
        <fullName evidence="7">MFS transporter</fullName>
    </recommendedName>
</protein>